<gene>
    <name evidence="10" type="ORF">A6X21_03545</name>
</gene>
<dbReference type="Pfam" id="PF02687">
    <property type="entry name" value="FtsX"/>
    <property type="match status" value="1"/>
</dbReference>
<evidence type="ECO:0000256" key="5">
    <source>
        <dbReference type="ARBA" id="ARBA00023136"/>
    </source>
</evidence>
<evidence type="ECO:0000313" key="11">
    <source>
        <dbReference type="Proteomes" id="UP000094828"/>
    </source>
</evidence>
<accession>A0A1C3ENE1</accession>
<dbReference type="InterPro" id="IPR050250">
    <property type="entry name" value="Macrolide_Exporter_MacB"/>
</dbReference>
<dbReference type="PANTHER" id="PTHR30572">
    <property type="entry name" value="MEMBRANE COMPONENT OF TRANSPORTER-RELATED"/>
    <property type="match status" value="1"/>
</dbReference>
<dbReference type="GO" id="GO:0022857">
    <property type="term" value="F:transmembrane transporter activity"/>
    <property type="evidence" value="ECO:0007669"/>
    <property type="project" value="TreeGrafter"/>
</dbReference>
<comment type="caution">
    <text evidence="10">The sequence shown here is derived from an EMBL/GenBank/DDBJ whole genome shotgun (WGS) entry which is preliminary data.</text>
</comment>
<dbReference type="PANTHER" id="PTHR30572:SF4">
    <property type="entry name" value="ABC TRANSPORTER PERMEASE YTRF"/>
    <property type="match status" value="1"/>
</dbReference>
<comment type="similarity">
    <text evidence="6">Belongs to the ABC-4 integral membrane protein family.</text>
</comment>
<evidence type="ECO:0000256" key="4">
    <source>
        <dbReference type="ARBA" id="ARBA00022989"/>
    </source>
</evidence>
<dbReference type="GO" id="GO:0005524">
    <property type="term" value="F:ATP binding"/>
    <property type="evidence" value="ECO:0007669"/>
    <property type="project" value="UniProtKB-KW"/>
</dbReference>
<dbReference type="EMBL" id="LYDR01000039">
    <property type="protein sequence ID" value="ODA34751.1"/>
    <property type="molecule type" value="Genomic_DNA"/>
</dbReference>
<dbReference type="RefSeq" id="WP_068846224.1">
    <property type="nucleotide sequence ID" value="NZ_LYDR01000039.1"/>
</dbReference>
<evidence type="ECO:0000313" key="10">
    <source>
        <dbReference type="EMBL" id="ODA34751.1"/>
    </source>
</evidence>
<dbReference type="Pfam" id="PF12704">
    <property type="entry name" value="MacB_PCD"/>
    <property type="match status" value="1"/>
</dbReference>
<evidence type="ECO:0000256" key="7">
    <source>
        <dbReference type="SAM" id="Phobius"/>
    </source>
</evidence>
<name>A0A1C3ENE1_9PLAN</name>
<feature type="transmembrane region" description="Helical" evidence="7">
    <location>
        <begin position="413"/>
        <end position="435"/>
    </location>
</feature>
<feature type="transmembrane region" description="Helical" evidence="7">
    <location>
        <begin position="21"/>
        <end position="43"/>
    </location>
</feature>
<keyword evidence="3 7" id="KW-0812">Transmembrane</keyword>
<feature type="transmembrane region" description="Helical" evidence="7">
    <location>
        <begin position="303"/>
        <end position="328"/>
    </location>
</feature>
<proteinExistence type="inferred from homology"/>
<feature type="transmembrane region" description="Helical" evidence="7">
    <location>
        <begin position="368"/>
        <end position="388"/>
    </location>
</feature>
<sequence>MFFNTIRAVRLALKSLLLHKLRSGLTMLGIVFGVFSVIAMLAIGEGASAQAQAQVRQLGATNIIVVSVKPPADSSSNSSRSSSRGPSVLAYGLLRADYRLLSETIPTITSTIAIREIQSEVRYLQNTINARVVATTTGYKDMNHLEMAEGRFLTDQDEREMANVAVIGSEVAARLFPYESPVGKTILMRSFRFTVVGVTRSRTASAAIGGSMSGQEFNKDVYIPLKTFQTRIGDRVITALSGSFSAEEVQLNQITLQVAETQDVVRTADVVRESLIRNHRGKNDYDVIVPLELLKQAEQIKQIFNIVLGSIAAISLVVGGIGIMNIMLATVTERTREIGIRRALGARQSDIISQFLTETIVLSGTGGLLGVGLGLCTPLAFMGIQWIVENAVLSGGSGTSEISELFGNMRPQIAFWSLPIAFGISVGIGVIFGIYPARSAARMDPIEALRHE</sequence>
<evidence type="ECO:0000259" key="8">
    <source>
        <dbReference type="Pfam" id="PF02687"/>
    </source>
</evidence>
<keyword evidence="10" id="KW-0067">ATP-binding</keyword>
<evidence type="ECO:0000256" key="6">
    <source>
        <dbReference type="ARBA" id="ARBA00038076"/>
    </source>
</evidence>
<reference evidence="10 11" key="1">
    <citation type="submission" date="2016-05" db="EMBL/GenBank/DDBJ databases">
        <title>Genomic and physiological characterization of Planctopirus sp. isolated from fresh water lake.</title>
        <authorList>
            <person name="Subhash Y."/>
            <person name="Ramana C."/>
        </authorList>
    </citation>
    <scope>NUCLEOTIDE SEQUENCE [LARGE SCALE GENOMIC DNA]</scope>
    <source>
        <strain evidence="10 11">JC280</strain>
    </source>
</reference>
<feature type="domain" description="MacB-like periplasmic core" evidence="9">
    <location>
        <begin position="23"/>
        <end position="271"/>
    </location>
</feature>
<evidence type="ECO:0000256" key="2">
    <source>
        <dbReference type="ARBA" id="ARBA00022475"/>
    </source>
</evidence>
<dbReference type="OrthoDB" id="9770099at2"/>
<dbReference type="STRING" id="1841610.A6X21_03545"/>
<evidence type="ECO:0000256" key="3">
    <source>
        <dbReference type="ARBA" id="ARBA00022692"/>
    </source>
</evidence>
<evidence type="ECO:0000256" key="1">
    <source>
        <dbReference type="ARBA" id="ARBA00004651"/>
    </source>
</evidence>
<keyword evidence="4 7" id="KW-1133">Transmembrane helix</keyword>
<organism evidence="10 11">
    <name type="scientific">Planctopirus hydrillae</name>
    <dbReference type="NCBI Taxonomy" id="1841610"/>
    <lineage>
        <taxon>Bacteria</taxon>
        <taxon>Pseudomonadati</taxon>
        <taxon>Planctomycetota</taxon>
        <taxon>Planctomycetia</taxon>
        <taxon>Planctomycetales</taxon>
        <taxon>Planctomycetaceae</taxon>
        <taxon>Planctopirus</taxon>
    </lineage>
</organism>
<dbReference type="AlphaFoldDB" id="A0A1C3ENE1"/>
<dbReference type="GO" id="GO:0005886">
    <property type="term" value="C:plasma membrane"/>
    <property type="evidence" value="ECO:0007669"/>
    <property type="project" value="UniProtKB-SubCell"/>
</dbReference>
<comment type="subcellular location">
    <subcellularLocation>
        <location evidence="1">Cell membrane</location>
        <topology evidence="1">Multi-pass membrane protein</topology>
    </subcellularLocation>
</comment>
<keyword evidence="11" id="KW-1185">Reference proteome</keyword>
<evidence type="ECO:0000259" key="9">
    <source>
        <dbReference type="Pfam" id="PF12704"/>
    </source>
</evidence>
<keyword evidence="10" id="KW-0547">Nucleotide-binding</keyword>
<dbReference type="InterPro" id="IPR003838">
    <property type="entry name" value="ABC3_permease_C"/>
</dbReference>
<keyword evidence="5 7" id="KW-0472">Membrane</keyword>
<feature type="domain" description="ABC3 transporter permease C-terminal" evidence="8">
    <location>
        <begin position="310"/>
        <end position="445"/>
    </location>
</feature>
<dbReference type="Proteomes" id="UP000094828">
    <property type="component" value="Unassembled WGS sequence"/>
</dbReference>
<protein>
    <submittedName>
        <fullName evidence="10">ABC transporter ATP-binding protein</fullName>
    </submittedName>
</protein>
<keyword evidence="2" id="KW-1003">Cell membrane</keyword>
<dbReference type="InterPro" id="IPR025857">
    <property type="entry name" value="MacB_PCD"/>
</dbReference>